<protein>
    <recommendedName>
        <fullName evidence="3">DUF29 domain-containing protein</fullName>
    </recommendedName>
</protein>
<name>E0UAD4_GLOV7</name>
<dbReference type="HOGENOM" id="CLU_116670_1_0_3"/>
<dbReference type="PANTHER" id="PTHR34235:SF3">
    <property type="entry name" value="SLR1203 PROTEIN"/>
    <property type="match status" value="1"/>
</dbReference>
<evidence type="ECO:0008006" key="3">
    <source>
        <dbReference type="Google" id="ProtNLM"/>
    </source>
</evidence>
<dbReference type="eggNOG" id="COG2442">
    <property type="taxonomic scope" value="Bacteria"/>
</dbReference>
<dbReference type="STRING" id="497965.Cyan7822_5567"/>
<reference evidence="2" key="1">
    <citation type="journal article" date="2011" name="MBio">
        <title>Novel metabolic attributes of the genus Cyanothece, comprising a group of unicellular nitrogen-fixing Cyanobacteria.</title>
        <authorList>
            <person name="Bandyopadhyay A."/>
            <person name="Elvitigala T."/>
            <person name="Welsh E."/>
            <person name="Stockel J."/>
            <person name="Liberton M."/>
            <person name="Min H."/>
            <person name="Sherman L.A."/>
            <person name="Pakrasi H.B."/>
        </authorList>
    </citation>
    <scope>NUCLEOTIDE SEQUENCE [LARGE SCALE GENOMIC DNA]</scope>
    <source>
        <strain evidence="2">PCC 7822</strain>
    </source>
</reference>
<dbReference type="OrthoDB" id="5769308at2"/>
<gene>
    <name evidence="1" type="ordered locus">Cyan7822_5567</name>
</gene>
<organism evidence="1 2">
    <name type="scientific">Gloeothece verrucosa (strain PCC 7822)</name>
    <name type="common">Cyanothece sp. (strain PCC 7822)</name>
    <dbReference type="NCBI Taxonomy" id="497965"/>
    <lineage>
        <taxon>Bacteria</taxon>
        <taxon>Bacillati</taxon>
        <taxon>Cyanobacteriota</taxon>
        <taxon>Cyanophyceae</taxon>
        <taxon>Oscillatoriophycideae</taxon>
        <taxon>Chroococcales</taxon>
        <taxon>Aphanothecaceae</taxon>
        <taxon>Gloeothece</taxon>
        <taxon>Gloeothece verrucosa</taxon>
    </lineage>
</organism>
<dbReference type="Gene3D" id="1.20.1220.20">
    <property type="entry name" value="Uncharcterised protein PF01724"/>
    <property type="match status" value="1"/>
</dbReference>
<evidence type="ECO:0000313" key="1">
    <source>
        <dbReference type="EMBL" id="ADN17439.1"/>
    </source>
</evidence>
<dbReference type="InterPro" id="IPR002636">
    <property type="entry name" value="DUF29"/>
</dbReference>
<dbReference type="AlphaFoldDB" id="E0UAD4"/>
<evidence type="ECO:0000313" key="2">
    <source>
        <dbReference type="Proteomes" id="UP000008206"/>
    </source>
</evidence>
<proteinExistence type="predicted"/>
<dbReference type="RefSeq" id="WP_013325476.1">
    <property type="nucleotide sequence ID" value="NC_014501.1"/>
</dbReference>
<dbReference type="Pfam" id="PF01724">
    <property type="entry name" value="DUF29"/>
    <property type="match status" value="1"/>
</dbReference>
<dbReference type="KEGG" id="cyj:Cyan7822_5567"/>
<dbReference type="Proteomes" id="UP000008206">
    <property type="component" value="Chromosome"/>
</dbReference>
<dbReference type="PANTHER" id="PTHR34235">
    <property type="entry name" value="SLR1203 PROTEIN-RELATED"/>
    <property type="match status" value="1"/>
</dbReference>
<sequence length="161" mass="19400">MVKTNEQAQTLYEQDYNLWLQKTIEQLRSRQLENLDRENLIDELEGINRSDKRALESLLTRLLEHFLKLIYWEKERDYKANKWQGEITTFRIQIKRLLKDSPSLKPYLVQIFDECYLDACKVVSRLMKCKINTLPEISIFTLEQALEENWFPDVQIKAEEE</sequence>
<dbReference type="EMBL" id="CP002198">
    <property type="protein sequence ID" value="ADN17439.1"/>
    <property type="molecule type" value="Genomic_DNA"/>
</dbReference>
<accession>E0UAD4</accession>
<keyword evidence="2" id="KW-1185">Reference proteome</keyword>